<dbReference type="STRING" id="44742.AXF13_02165"/>
<dbReference type="NCBIfam" id="TIGR01479">
    <property type="entry name" value="GMP_PMI"/>
    <property type="match status" value="1"/>
</dbReference>
<feature type="domain" description="Mannose-6-phosphate isomerase type II C-terminal" evidence="10">
    <location>
        <begin position="360"/>
        <end position="473"/>
    </location>
</feature>
<keyword evidence="3 12" id="KW-0808">Transferase</keyword>
<feature type="domain" description="Nucleotidyl transferase" evidence="9">
    <location>
        <begin position="5"/>
        <end position="294"/>
    </location>
</feature>
<dbReference type="InterPro" id="IPR011051">
    <property type="entry name" value="RmlC_Cupin_sf"/>
</dbReference>
<evidence type="ECO:0000256" key="1">
    <source>
        <dbReference type="ARBA" id="ARBA00006115"/>
    </source>
</evidence>
<dbReference type="GO" id="GO:0009298">
    <property type="term" value="P:GDP-mannose biosynthetic process"/>
    <property type="evidence" value="ECO:0007669"/>
    <property type="project" value="TreeGrafter"/>
</dbReference>
<dbReference type="Pfam" id="PF22640">
    <property type="entry name" value="ManC_GMP_beta-helix"/>
    <property type="match status" value="1"/>
</dbReference>
<keyword evidence="6" id="KW-0342">GTP-binding</keyword>
<dbReference type="PANTHER" id="PTHR46390:SF1">
    <property type="entry name" value="MANNOSE-1-PHOSPHATE GUANYLYLTRANSFERASE"/>
    <property type="match status" value="1"/>
</dbReference>
<keyword evidence="5" id="KW-0547">Nucleotide-binding</keyword>
<dbReference type="GO" id="GO:0000271">
    <property type="term" value="P:polysaccharide biosynthetic process"/>
    <property type="evidence" value="ECO:0007669"/>
    <property type="project" value="InterPro"/>
</dbReference>
<evidence type="ECO:0000256" key="2">
    <source>
        <dbReference type="ARBA" id="ARBA00012387"/>
    </source>
</evidence>
<dbReference type="SUPFAM" id="SSF51182">
    <property type="entry name" value="RmlC-like cupins"/>
    <property type="match status" value="1"/>
</dbReference>
<reference evidence="13" key="1">
    <citation type="submission" date="2016-02" db="EMBL/GenBank/DDBJ databases">
        <authorList>
            <person name="Holder M.E."/>
            <person name="Ajami N.J."/>
            <person name="Petrosino J.F."/>
        </authorList>
    </citation>
    <scope>NUCLEOTIDE SEQUENCE [LARGE SCALE GENOMIC DNA]</scope>
    <source>
        <strain evidence="13">CCUG 45958</strain>
    </source>
</reference>
<name>A0A0X8JHQ5_9BACT</name>
<feature type="domain" description="MannoseP isomerase/GMP-like beta-helix" evidence="11">
    <location>
        <begin position="307"/>
        <end position="355"/>
    </location>
</feature>
<evidence type="ECO:0000256" key="6">
    <source>
        <dbReference type="ARBA" id="ARBA00023134"/>
    </source>
</evidence>
<dbReference type="Proteomes" id="UP000069241">
    <property type="component" value="Chromosome"/>
</dbReference>
<dbReference type="CDD" id="cd02213">
    <property type="entry name" value="cupin_PMI_typeII_C"/>
    <property type="match status" value="1"/>
</dbReference>
<dbReference type="FunFam" id="2.60.120.10:FF:000032">
    <property type="entry name" value="Mannose-1-phosphate guanylyltransferase/mannose-6-phosphate isomerase"/>
    <property type="match status" value="1"/>
</dbReference>
<evidence type="ECO:0000259" key="10">
    <source>
        <dbReference type="Pfam" id="PF01050"/>
    </source>
</evidence>
<evidence type="ECO:0000256" key="3">
    <source>
        <dbReference type="ARBA" id="ARBA00022679"/>
    </source>
</evidence>
<dbReference type="KEGG" id="dfi:AXF13_02165"/>
<dbReference type="GO" id="GO:0005525">
    <property type="term" value="F:GTP binding"/>
    <property type="evidence" value="ECO:0007669"/>
    <property type="project" value="UniProtKB-KW"/>
</dbReference>
<dbReference type="InterPro" id="IPR006375">
    <property type="entry name" value="Man1P_GuaTrfase/Man6P_Isoase"/>
</dbReference>
<dbReference type="Gene3D" id="3.90.550.10">
    <property type="entry name" value="Spore Coat Polysaccharide Biosynthesis Protein SpsA, Chain A"/>
    <property type="match status" value="1"/>
</dbReference>
<dbReference type="RefSeq" id="WP_062251485.1">
    <property type="nucleotide sequence ID" value="NZ_CP014229.1"/>
</dbReference>
<dbReference type="SUPFAM" id="SSF53448">
    <property type="entry name" value="Nucleotide-diphospho-sugar transferases"/>
    <property type="match status" value="1"/>
</dbReference>
<dbReference type="InterPro" id="IPR005835">
    <property type="entry name" value="NTP_transferase_dom"/>
</dbReference>
<dbReference type="GO" id="GO:0004475">
    <property type="term" value="F:mannose-1-phosphate guanylyltransferase (GTP) activity"/>
    <property type="evidence" value="ECO:0007669"/>
    <property type="project" value="UniProtKB-EC"/>
</dbReference>
<comment type="catalytic activity">
    <reaction evidence="7">
        <text>alpha-D-mannose 1-phosphate + GTP + H(+) = GDP-alpha-D-mannose + diphosphate</text>
        <dbReference type="Rhea" id="RHEA:15229"/>
        <dbReference type="ChEBI" id="CHEBI:15378"/>
        <dbReference type="ChEBI" id="CHEBI:33019"/>
        <dbReference type="ChEBI" id="CHEBI:37565"/>
        <dbReference type="ChEBI" id="CHEBI:57527"/>
        <dbReference type="ChEBI" id="CHEBI:58409"/>
        <dbReference type="EC" id="2.7.7.13"/>
    </reaction>
</comment>
<organism evidence="12 13">
    <name type="scientific">Desulfovibrio fairfieldensis</name>
    <dbReference type="NCBI Taxonomy" id="44742"/>
    <lineage>
        <taxon>Bacteria</taxon>
        <taxon>Pseudomonadati</taxon>
        <taxon>Thermodesulfobacteriota</taxon>
        <taxon>Desulfovibrionia</taxon>
        <taxon>Desulfovibrionales</taxon>
        <taxon>Desulfovibrionaceae</taxon>
        <taxon>Desulfovibrio</taxon>
    </lineage>
</organism>
<dbReference type="Pfam" id="PF01050">
    <property type="entry name" value="MannoseP_isomer"/>
    <property type="match status" value="1"/>
</dbReference>
<sequence>MKLCPVILCGGTGTRLWPLSRRLYPKQFMDLGGHTLFGDTLKRLGGLPELTPPLVICNKEQRFLAAAQMQEQGLDPTGRVLLEPEGRNTAPAIAVAALSALASLNAAGGAAPDGEDMLLLVLPSDHVIGDAGVFARAVARAAACAAEGRLVTFGIEPGGPETGYGYIQRGDALAAGFAVRRFVEKPRRDAAEAMLADGGYYWNSGMFLFRASAFLGELGRYAPAMLEGASAAWRERSEERDFVWLGKDFAACPADSIDYAVMEKTPLAAVVPLDAGWSDLGSWNSVYEAAAKDADANVRVGDVLAEDVSGSYLYSSSRLVAALGVRDLVVVETGDAVLVTRKECSQDVKSLVARLTQHSRPEKDTHLRVFRPWGWYETLALGERFQVKRIMVKSGASLSLQLHHHRAEHWVVVSGVGQITVGDELVELHADQSTYIPIGARHRLANAGPQPLEIIEIQSGSYLGEDDIVRFEDNYGRCQA</sequence>
<dbReference type="InterPro" id="IPR029044">
    <property type="entry name" value="Nucleotide-diphossugar_trans"/>
</dbReference>
<gene>
    <name evidence="12" type="primary">cpsB</name>
    <name evidence="12" type="ORF">AXF13_02165</name>
</gene>
<dbReference type="InterPro" id="IPR014710">
    <property type="entry name" value="RmlC-like_jellyroll"/>
</dbReference>
<dbReference type="EMBL" id="CP014229">
    <property type="protein sequence ID" value="AMD89017.1"/>
    <property type="molecule type" value="Genomic_DNA"/>
</dbReference>
<keyword evidence="13" id="KW-1185">Reference proteome</keyword>
<dbReference type="PANTHER" id="PTHR46390">
    <property type="entry name" value="MANNOSE-1-PHOSPHATE GUANYLYLTRANSFERASE"/>
    <property type="match status" value="1"/>
</dbReference>
<evidence type="ECO:0000256" key="7">
    <source>
        <dbReference type="ARBA" id="ARBA00047343"/>
    </source>
</evidence>
<proteinExistence type="inferred from homology"/>
<dbReference type="InterPro" id="IPR054566">
    <property type="entry name" value="ManC/GMP-like_b-helix"/>
</dbReference>
<dbReference type="InterPro" id="IPR051161">
    <property type="entry name" value="Mannose-6P_isomerase_type2"/>
</dbReference>
<evidence type="ECO:0000259" key="11">
    <source>
        <dbReference type="Pfam" id="PF22640"/>
    </source>
</evidence>
<dbReference type="Pfam" id="PF00483">
    <property type="entry name" value="NTP_transferase"/>
    <property type="match status" value="1"/>
</dbReference>
<dbReference type="Gene3D" id="2.60.120.10">
    <property type="entry name" value="Jelly Rolls"/>
    <property type="match status" value="1"/>
</dbReference>
<comment type="similarity">
    <text evidence="1 8">Belongs to the mannose-6-phosphate isomerase type 2 family.</text>
</comment>
<keyword evidence="4" id="KW-0548">Nucleotidyltransferase</keyword>
<dbReference type="FunFam" id="3.90.550.10:FF:000046">
    <property type="entry name" value="Mannose-1-phosphate guanylyltransferase (GDP)"/>
    <property type="match status" value="1"/>
</dbReference>
<dbReference type="InterPro" id="IPR049577">
    <property type="entry name" value="GMPP_N"/>
</dbReference>
<dbReference type="EC" id="2.7.7.13" evidence="2"/>
<evidence type="ECO:0000313" key="12">
    <source>
        <dbReference type="EMBL" id="AMD89017.1"/>
    </source>
</evidence>
<evidence type="ECO:0000259" key="9">
    <source>
        <dbReference type="Pfam" id="PF00483"/>
    </source>
</evidence>
<evidence type="ECO:0000313" key="13">
    <source>
        <dbReference type="Proteomes" id="UP000069241"/>
    </source>
</evidence>
<evidence type="ECO:0000256" key="8">
    <source>
        <dbReference type="RuleBase" id="RU004190"/>
    </source>
</evidence>
<dbReference type="InterPro" id="IPR001538">
    <property type="entry name" value="Man6P_isomerase-2_C"/>
</dbReference>
<evidence type="ECO:0000256" key="4">
    <source>
        <dbReference type="ARBA" id="ARBA00022695"/>
    </source>
</evidence>
<evidence type="ECO:0000256" key="5">
    <source>
        <dbReference type="ARBA" id="ARBA00022741"/>
    </source>
</evidence>
<dbReference type="CDD" id="cd02509">
    <property type="entry name" value="GDP-M1P_Guanylyltransferase"/>
    <property type="match status" value="1"/>
</dbReference>
<dbReference type="AlphaFoldDB" id="A0A0X8JHQ5"/>
<accession>A0A0X8JHQ5</accession>
<protein>
    <recommendedName>
        <fullName evidence="2">mannose-1-phosphate guanylyltransferase</fullName>
        <ecNumber evidence="2">2.7.7.13</ecNumber>
    </recommendedName>
</protein>